<protein>
    <submittedName>
        <fullName evidence="1">Uncharacterized protein</fullName>
    </submittedName>
</protein>
<dbReference type="Proteomes" id="UP001162501">
    <property type="component" value="Chromosome 1"/>
</dbReference>
<name>A0AC59Y3Z7_RANTA</name>
<dbReference type="EMBL" id="OX596085">
    <property type="protein sequence ID" value="CAM9347799.1"/>
    <property type="molecule type" value="Genomic_DNA"/>
</dbReference>
<reference evidence="1" key="1">
    <citation type="submission" date="2023-05" db="EMBL/GenBank/DDBJ databases">
        <authorList>
            <consortium name="ELIXIR-Norway"/>
        </authorList>
    </citation>
    <scope>NUCLEOTIDE SEQUENCE</scope>
</reference>
<organism evidence="1 2">
    <name type="scientific">Rangifer tarandus platyrhynchus</name>
    <name type="common">Svalbard reindeer</name>
    <dbReference type="NCBI Taxonomy" id="3082113"/>
    <lineage>
        <taxon>Eukaryota</taxon>
        <taxon>Metazoa</taxon>
        <taxon>Chordata</taxon>
        <taxon>Craniata</taxon>
        <taxon>Vertebrata</taxon>
        <taxon>Euteleostomi</taxon>
        <taxon>Mammalia</taxon>
        <taxon>Eutheria</taxon>
        <taxon>Laurasiatheria</taxon>
        <taxon>Artiodactyla</taxon>
        <taxon>Ruminantia</taxon>
        <taxon>Pecora</taxon>
        <taxon>Cervidae</taxon>
        <taxon>Odocoileinae</taxon>
        <taxon>Rangifer</taxon>
    </lineage>
</organism>
<evidence type="ECO:0000313" key="1">
    <source>
        <dbReference type="EMBL" id="CAM9347799.1"/>
    </source>
</evidence>
<accession>A0AC59Y3Z7</accession>
<evidence type="ECO:0000313" key="2">
    <source>
        <dbReference type="Proteomes" id="UP001162501"/>
    </source>
</evidence>
<reference evidence="1" key="2">
    <citation type="submission" date="2025-03" db="EMBL/GenBank/DDBJ databases">
        <authorList>
            <consortium name="ELIXIR-Norway"/>
            <consortium name="Elixir Norway"/>
        </authorList>
    </citation>
    <scope>NUCLEOTIDE SEQUENCE</scope>
</reference>
<proteinExistence type="predicted"/>
<gene>
    <name evidence="1" type="ORF">MRATA1EN22A_LOCUS1294</name>
</gene>
<sequence>MRVIGLPLPPIPVCPECPHSSSGGPQTLTALRIQSEKMQASRTCHRDRRLGVPWVGGRAPPAGPLPTLSLSGPPQPLSISEPSWSLGPPESPGRPRARLRAQGPGRSSQQ</sequence>